<organism evidence="2 3">
    <name type="scientific">Ochrobactrum teleogrylli</name>
    <dbReference type="NCBI Taxonomy" id="2479765"/>
    <lineage>
        <taxon>Bacteria</taxon>
        <taxon>Pseudomonadati</taxon>
        <taxon>Pseudomonadota</taxon>
        <taxon>Alphaproteobacteria</taxon>
        <taxon>Hyphomicrobiales</taxon>
        <taxon>Brucellaceae</taxon>
        <taxon>Brucella/Ochrobactrum group</taxon>
        <taxon>Ochrobactrum</taxon>
    </lineage>
</organism>
<evidence type="ECO:0000313" key="3">
    <source>
        <dbReference type="Proteomes" id="UP000312784"/>
    </source>
</evidence>
<reference evidence="2 3" key="1">
    <citation type="submission" date="2019-06" db="EMBL/GenBank/DDBJ databases">
        <title>Ochrobactrum cricket sp.nov., isolated from the insect Teleogryllus occipitalis living in deserted cropland.</title>
        <authorList>
            <person name="Hu M."/>
        </authorList>
    </citation>
    <scope>NUCLEOTIDE SEQUENCE [LARGE SCALE GENOMIC DNA]</scope>
    <source>
        <strain evidence="2 3">LCB8</strain>
    </source>
</reference>
<dbReference type="EMBL" id="VEWL01000001">
    <property type="protein sequence ID" value="TNV18772.1"/>
    <property type="molecule type" value="Genomic_DNA"/>
</dbReference>
<evidence type="ECO:0000313" key="2">
    <source>
        <dbReference type="EMBL" id="TNV18772.1"/>
    </source>
</evidence>
<proteinExistence type="predicted"/>
<dbReference type="Proteomes" id="UP000312784">
    <property type="component" value="Unassembled WGS sequence"/>
</dbReference>
<protein>
    <submittedName>
        <fullName evidence="2">Uncharacterized protein</fullName>
    </submittedName>
</protein>
<feature type="region of interest" description="Disordered" evidence="1">
    <location>
        <begin position="41"/>
        <end position="61"/>
    </location>
</feature>
<feature type="compositionally biased region" description="Basic residues" evidence="1">
    <location>
        <begin position="50"/>
        <end position="61"/>
    </location>
</feature>
<evidence type="ECO:0000256" key="1">
    <source>
        <dbReference type="SAM" id="MobiDB-lite"/>
    </source>
</evidence>
<name>A0ABY2YA30_9HYPH</name>
<sequence length="61" mass="6984">MRISKEISSNSKVAFEYLFEGISPALSRFDFIIRDCDGFKNTNQSESKNLARKKQGHTSVR</sequence>
<comment type="caution">
    <text evidence="2">The sequence shown here is derived from an EMBL/GenBank/DDBJ whole genome shotgun (WGS) entry which is preliminary data.</text>
</comment>
<dbReference type="RefSeq" id="WP_140023986.1">
    <property type="nucleotide sequence ID" value="NZ_JBHUFG010000002.1"/>
</dbReference>
<keyword evidence="3" id="KW-1185">Reference proteome</keyword>
<gene>
    <name evidence="2" type="ORF">FIC94_03965</name>
</gene>
<accession>A0ABY2YA30</accession>